<reference evidence="3 4" key="1">
    <citation type="submission" date="2015-04" db="EMBL/GenBank/DDBJ databases">
        <title>Lasius niger genome sequencing.</title>
        <authorList>
            <person name="Konorov E.A."/>
            <person name="Nikitin M.A."/>
            <person name="Kirill M.V."/>
            <person name="Chang P."/>
        </authorList>
    </citation>
    <scope>NUCLEOTIDE SEQUENCE [LARGE SCALE GENOMIC DNA]</scope>
    <source>
        <tissue evidence="3">Whole</tissue>
    </source>
</reference>
<feature type="domain" description="Platelet-derived growth factor (PDGF) family profile" evidence="2">
    <location>
        <begin position="63"/>
        <end position="130"/>
    </location>
</feature>
<dbReference type="PANTHER" id="PTHR21719">
    <property type="entry name" value="FI06402P-RELATED"/>
    <property type="match status" value="1"/>
</dbReference>
<dbReference type="InterPro" id="IPR000072">
    <property type="entry name" value="PDGF/VEGF_dom"/>
</dbReference>
<keyword evidence="4" id="KW-1185">Reference proteome</keyword>
<dbReference type="Gene3D" id="2.10.90.10">
    <property type="entry name" value="Cystine-knot cytokines"/>
    <property type="match status" value="1"/>
</dbReference>
<sequence length="137" mass="15444">MKKFLLLVICVQFAQTVIGRHYRDSSFLHHAQLVYQFQCSLPQLRAVRVEDLLTAGLGPDEVFYPASTVLARCAASGCCPDSKQVCAPIETKNVSLVFLIRHRVDQQRDRHHEVIHAVEHTKCACMDEVLAANNDKL</sequence>
<accession>A0A0J7KRT6</accession>
<dbReference type="PaxDb" id="67767-A0A0J7KRT6"/>
<name>A0A0J7KRT6_LASNI</name>
<evidence type="ECO:0000313" key="3">
    <source>
        <dbReference type="EMBL" id="KMQ93053.1"/>
    </source>
</evidence>
<comment type="caution">
    <text evidence="3">The sequence shown here is derived from an EMBL/GenBank/DDBJ whole genome shotgun (WGS) entry which is preliminary data.</text>
</comment>
<dbReference type="GO" id="GO:0016020">
    <property type="term" value="C:membrane"/>
    <property type="evidence" value="ECO:0007669"/>
    <property type="project" value="InterPro"/>
</dbReference>
<dbReference type="PANTHER" id="PTHR21719:SF1">
    <property type="entry name" value="FI06402P-RELATED"/>
    <property type="match status" value="1"/>
</dbReference>
<feature type="chain" id="PRO_5005290397" evidence="1">
    <location>
        <begin position="20"/>
        <end position="137"/>
    </location>
</feature>
<keyword evidence="1" id="KW-0732">Signal</keyword>
<dbReference type="InterPro" id="IPR029034">
    <property type="entry name" value="Cystine-knot_cytokine"/>
</dbReference>
<evidence type="ECO:0000256" key="1">
    <source>
        <dbReference type="SAM" id="SignalP"/>
    </source>
</evidence>
<dbReference type="OrthoDB" id="6677701at2759"/>
<dbReference type="AlphaFoldDB" id="A0A0J7KRT6"/>
<dbReference type="GO" id="GO:0008083">
    <property type="term" value="F:growth factor activity"/>
    <property type="evidence" value="ECO:0007669"/>
    <property type="project" value="InterPro"/>
</dbReference>
<dbReference type="PROSITE" id="PS50278">
    <property type="entry name" value="PDGF_2"/>
    <property type="match status" value="1"/>
</dbReference>
<evidence type="ECO:0000259" key="2">
    <source>
        <dbReference type="PROSITE" id="PS50278"/>
    </source>
</evidence>
<dbReference type="SUPFAM" id="SSF57501">
    <property type="entry name" value="Cystine-knot cytokines"/>
    <property type="match status" value="1"/>
</dbReference>
<feature type="signal peptide" evidence="1">
    <location>
        <begin position="1"/>
        <end position="19"/>
    </location>
</feature>
<protein>
    <submittedName>
        <fullName evidence="3">Vascular endothelial growth factor a-a-like protein</fullName>
    </submittedName>
</protein>
<evidence type="ECO:0000313" key="4">
    <source>
        <dbReference type="Proteomes" id="UP000036403"/>
    </source>
</evidence>
<proteinExistence type="predicted"/>
<dbReference type="Pfam" id="PF00341">
    <property type="entry name" value="PDGF"/>
    <property type="match status" value="1"/>
</dbReference>
<dbReference type="Proteomes" id="UP000036403">
    <property type="component" value="Unassembled WGS sequence"/>
</dbReference>
<organism evidence="3 4">
    <name type="scientific">Lasius niger</name>
    <name type="common">Black garden ant</name>
    <dbReference type="NCBI Taxonomy" id="67767"/>
    <lineage>
        <taxon>Eukaryota</taxon>
        <taxon>Metazoa</taxon>
        <taxon>Ecdysozoa</taxon>
        <taxon>Arthropoda</taxon>
        <taxon>Hexapoda</taxon>
        <taxon>Insecta</taxon>
        <taxon>Pterygota</taxon>
        <taxon>Neoptera</taxon>
        <taxon>Endopterygota</taxon>
        <taxon>Hymenoptera</taxon>
        <taxon>Apocrita</taxon>
        <taxon>Aculeata</taxon>
        <taxon>Formicoidea</taxon>
        <taxon>Formicidae</taxon>
        <taxon>Formicinae</taxon>
        <taxon>Lasius</taxon>
        <taxon>Lasius</taxon>
    </lineage>
</organism>
<dbReference type="EMBL" id="LBMM01003851">
    <property type="protein sequence ID" value="KMQ93053.1"/>
    <property type="molecule type" value="Genomic_DNA"/>
</dbReference>
<gene>
    <name evidence="3" type="ORF">RF55_6884</name>
</gene>